<dbReference type="InterPro" id="IPR014729">
    <property type="entry name" value="Rossmann-like_a/b/a_fold"/>
</dbReference>
<evidence type="ECO:0000313" key="8">
    <source>
        <dbReference type="EMBL" id="RXJ83666.1"/>
    </source>
</evidence>
<dbReference type="InterPro" id="IPR012795">
    <property type="entry name" value="tRNA_Ile_lys_synt_N"/>
</dbReference>
<dbReference type="Gene3D" id="3.40.50.620">
    <property type="entry name" value="HUPs"/>
    <property type="match status" value="1"/>
</dbReference>
<comment type="caution">
    <text evidence="6">Lacks conserved residue(s) required for the propagation of feature annotation.</text>
</comment>
<dbReference type="OrthoDB" id="5289653at2"/>
<accession>A0A4Q0ZJD9</accession>
<keyword evidence="2 6" id="KW-0819">tRNA processing</keyword>
<evidence type="ECO:0000256" key="2">
    <source>
        <dbReference type="ARBA" id="ARBA00022694"/>
    </source>
</evidence>
<dbReference type="SUPFAM" id="SSF52402">
    <property type="entry name" value="Adenine nucleotide alpha hydrolases-like"/>
    <property type="match status" value="1"/>
</dbReference>
<dbReference type="GO" id="GO:0032267">
    <property type="term" value="F:tRNA(Ile)-lysidine synthase activity"/>
    <property type="evidence" value="ECO:0007669"/>
    <property type="project" value="UniProtKB-EC"/>
</dbReference>
<comment type="caution">
    <text evidence="8">The sequence shown here is derived from an EMBL/GenBank/DDBJ whole genome shotgun (WGS) entry which is preliminary data.</text>
</comment>
<keyword evidence="1 6" id="KW-0436">Ligase</keyword>
<dbReference type="InterPro" id="IPR012094">
    <property type="entry name" value="tRNA_Ile_lys_synt"/>
</dbReference>
<dbReference type="PANTHER" id="PTHR43033">
    <property type="entry name" value="TRNA(ILE)-LYSIDINE SYNTHASE-RELATED"/>
    <property type="match status" value="1"/>
</dbReference>
<dbReference type="Pfam" id="PF01171">
    <property type="entry name" value="ATP_bind_3"/>
    <property type="match status" value="1"/>
</dbReference>
<reference evidence="8 9" key="1">
    <citation type="submission" date="2017-10" db="EMBL/GenBank/DDBJ databases">
        <title>Genomics of the genus Arcobacter.</title>
        <authorList>
            <person name="Perez-Cataluna A."/>
            <person name="Figueras M.J."/>
        </authorList>
    </citation>
    <scope>NUCLEOTIDE SEQUENCE [LARGE SCALE GENOMIC DNA]</scope>
    <source>
        <strain evidence="8 9">F26</strain>
    </source>
</reference>
<dbReference type="AlphaFoldDB" id="A0A4Q0ZJD9"/>
<dbReference type="EMBL" id="PDJZ01000009">
    <property type="protein sequence ID" value="RXJ83666.1"/>
    <property type="molecule type" value="Genomic_DNA"/>
</dbReference>
<dbReference type="EC" id="6.3.4.19" evidence="6"/>
<dbReference type="GO" id="GO:0005737">
    <property type="term" value="C:cytoplasm"/>
    <property type="evidence" value="ECO:0007669"/>
    <property type="project" value="UniProtKB-SubCell"/>
</dbReference>
<evidence type="ECO:0000313" key="9">
    <source>
        <dbReference type="Proteomes" id="UP000290870"/>
    </source>
</evidence>
<gene>
    <name evidence="6 8" type="primary">tilS</name>
    <name evidence="8" type="ORF">CRU90_08820</name>
</gene>
<protein>
    <recommendedName>
        <fullName evidence="6">tRNA(Ile)-lysidine synthase</fullName>
        <ecNumber evidence="6">6.3.4.19</ecNumber>
    </recommendedName>
    <alternativeName>
        <fullName evidence="6">tRNA(Ile)-2-lysyl-cytidine synthase</fullName>
    </alternativeName>
    <alternativeName>
        <fullName evidence="6">tRNA(Ile)-lysidine synthetase</fullName>
    </alternativeName>
</protein>
<keyword evidence="3" id="KW-0547">Nucleotide-binding</keyword>
<sequence length="326" mass="38759">MNLDFSAIKNQKNLLAFSAGVDSSALFFLLLKQNIPFDIAIVDYNLRIQSKEEVSYARELAIKYNKKIFIKDVKLENNSNFEKTARDIRYKFFKEIILENSYKTLITAHQLNDKLEWFLMQLSKGAGLVELIGFNEFEQKENYKIYKPLLNITKNELEIYLKENNYKYFIDDSNFDEKYKRNYFRHNFANKFLEKFSNGVKKSFEYLQNDLNSLNFQINPIKKIEELEIFTNIKDDNLNIRTIDLSLKKRGILLSSSQRDEILKQKEITISHKVNISIKKDYIWVAPSSTTTMDKKFKEKCRLLEIPQNIRGYLYLKNIDLEELIF</sequence>
<dbReference type="GO" id="GO:0005524">
    <property type="term" value="F:ATP binding"/>
    <property type="evidence" value="ECO:0007669"/>
    <property type="project" value="UniProtKB-KW"/>
</dbReference>
<dbReference type="CDD" id="cd01992">
    <property type="entry name" value="TilS_N"/>
    <property type="match status" value="1"/>
</dbReference>
<proteinExistence type="inferred from homology"/>
<comment type="catalytic activity">
    <reaction evidence="5 6">
        <text>cytidine(34) in tRNA(Ile2) + L-lysine + ATP = lysidine(34) in tRNA(Ile2) + AMP + diphosphate + H(+)</text>
        <dbReference type="Rhea" id="RHEA:43744"/>
        <dbReference type="Rhea" id="RHEA-COMP:10625"/>
        <dbReference type="Rhea" id="RHEA-COMP:10670"/>
        <dbReference type="ChEBI" id="CHEBI:15378"/>
        <dbReference type="ChEBI" id="CHEBI:30616"/>
        <dbReference type="ChEBI" id="CHEBI:32551"/>
        <dbReference type="ChEBI" id="CHEBI:33019"/>
        <dbReference type="ChEBI" id="CHEBI:82748"/>
        <dbReference type="ChEBI" id="CHEBI:83665"/>
        <dbReference type="ChEBI" id="CHEBI:456215"/>
        <dbReference type="EC" id="6.3.4.19"/>
    </reaction>
</comment>
<dbReference type="Proteomes" id="UP000290870">
    <property type="component" value="Unassembled WGS sequence"/>
</dbReference>
<dbReference type="PANTHER" id="PTHR43033:SF1">
    <property type="entry name" value="TRNA(ILE)-LYSIDINE SYNTHASE-RELATED"/>
    <property type="match status" value="1"/>
</dbReference>
<comment type="function">
    <text evidence="6">Ligates lysine onto the cytidine present at position 34 of the AUA codon-specific tRNA(Ile) that contains the anticodon CAU, in an ATP-dependent manner. Cytidine is converted to lysidine, thus changing the amino acid specificity of the tRNA from methionine to isoleucine.</text>
</comment>
<dbReference type="InterPro" id="IPR011063">
    <property type="entry name" value="TilS/TtcA_N"/>
</dbReference>
<dbReference type="HAMAP" id="MF_01161">
    <property type="entry name" value="tRNA_Ile_lys_synt"/>
    <property type="match status" value="1"/>
</dbReference>
<keyword evidence="4" id="KW-0067">ATP-binding</keyword>
<keyword evidence="6" id="KW-0963">Cytoplasm</keyword>
<comment type="similarity">
    <text evidence="6">Belongs to the tRNA(Ile)-lysidine synthase family.</text>
</comment>
<comment type="subcellular location">
    <subcellularLocation>
        <location evidence="6">Cytoplasm</location>
    </subcellularLocation>
</comment>
<evidence type="ECO:0000256" key="6">
    <source>
        <dbReference type="HAMAP-Rule" id="MF_01161"/>
    </source>
</evidence>
<organism evidence="8 9">
    <name type="scientific">Arcobacter cloacae</name>
    <dbReference type="NCBI Taxonomy" id="1054034"/>
    <lineage>
        <taxon>Bacteria</taxon>
        <taxon>Pseudomonadati</taxon>
        <taxon>Campylobacterota</taxon>
        <taxon>Epsilonproteobacteria</taxon>
        <taxon>Campylobacterales</taxon>
        <taxon>Arcobacteraceae</taxon>
        <taxon>Arcobacter</taxon>
    </lineage>
</organism>
<evidence type="ECO:0000256" key="3">
    <source>
        <dbReference type="ARBA" id="ARBA00022741"/>
    </source>
</evidence>
<evidence type="ECO:0000256" key="5">
    <source>
        <dbReference type="ARBA" id="ARBA00048539"/>
    </source>
</evidence>
<dbReference type="NCBIfam" id="TIGR02432">
    <property type="entry name" value="lysidine_TilS_N"/>
    <property type="match status" value="1"/>
</dbReference>
<dbReference type="RefSeq" id="WP_128986921.1">
    <property type="nucleotide sequence ID" value="NZ_PDJZ01000009.1"/>
</dbReference>
<dbReference type="GO" id="GO:0006400">
    <property type="term" value="P:tRNA modification"/>
    <property type="evidence" value="ECO:0007669"/>
    <property type="project" value="UniProtKB-UniRule"/>
</dbReference>
<evidence type="ECO:0000256" key="1">
    <source>
        <dbReference type="ARBA" id="ARBA00022598"/>
    </source>
</evidence>
<evidence type="ECO:0000259" key="7">
    <source>
        <dbReference type="Pfam" id="PF01171"/>
    </source>
</evidence>
<name>A0A4Q0ZJD9_9BACT</name>
<evidence type="ECO:0000256" key="4">
    <source>
        <dbReference type="ARBA" id="ARBA00022840"/>
    </source>
</evidence>
<feature type="domain" description="tRNA(Ile)-lysidine/2-thiocytidine synthase N-terminal" evidence="7">
    <location>
        <begin position="13"/>
        <end position="187"/>
    </location>
</feature>